<evidence type="ECO:0000256" key="1">
    <source>
        <dbReference type="ARBA" id="ARBA00004956"/>
    </source>
</evidence>
<dbReference type="NCBIfam" id="TIGR00513">
    <property type="entry name" value="accA"/>
    <property type="match status" value="1"/>
</dbReference>
<dbReference type="PROSITE" id="PS50989">
    <property type="entry name" value="COA_CT_CTER"/>
    <property type="match status" value="1"/>
</dbReference>
<feature type="domain" description="CoA carboxyltransferase C-terminal" evidence="11">
    <location>
        <begin position="36"/>
        <end position="290"/>
    </location>
</feature>
<dbReference type="GO" id="GO:0016740">
    <property type="term" value="F:transferase activity"/>
    <property type="evidence" value="ECO:0007669"/>
    <property type="project" value="UniProtKB-KW"/>
</dbReference>
<dbReference type="EC" id="2.1.3.15" evidence="10"/>
<keyword evidence="6 10" id="KW-0067">ATP-binding</keyword>
<keyword evidence="7 10" id="KW-0443">Lipid metabolism</keyword>
<keyword evidence="8 10" id="KW-0275">Fatty acid biosynthesis</keyword>
<dbReference type="PRINTS" id="PR01069">
    <property type="entry name" value="ACCCTRFRASEA"/>
</dbReference>
<comment type="similarity">
    <text evidence="10">Belongs to the AccA family.</text>
</comment>
<protein>
    <recommendedName>
        <fullName evidence="10">Acetyl-coenzyme A carboxylase carboxyl transferase subunit alpha</fullName>
        <shortName evidence="10">ACCase subunit alpha</shortName>
        <shortName evidence="10">Acetyl-CoA carboxylase carboxyltransferase subunit alpha</shortName>
        <ecNumber evidence="10">2.1.3.15</ecNumber>
    </recommendedName>
</protein>
<proteinExistence type="inferred from homology"/>
<comment type="function">
    <text evidence="10">Component of the acetyl coenzyme A carboxylase (ACC) complex. First, biotin carboxylase catalyzes the carboxylation of biotin on its carrier protein (BCCP) and then the CO(2) group is transferred by the carboxyltransferase to acetyl-CoA to form malonyl-CoA.</text>
</comment>
<comment type="subunit">
    <text evidence="10">Acetyl-CoA carboxylase is a heterohexamer composed of biotin carboxyl carrier protein (AccB), biotin carboxylase (AccC) and two subunits each of ACCase subunit alpha (AccA) and ACCase subunit beta (AccD).</text>
</comment>
<dbReference type="NCBIfam" id="NF041504">
    <property type="entry name" value="AccA_sub"/>
    <property type="match status" value="1"/>
</dbReference>
<evidence type="ECO:0000256" key="3">
    <source>
        <dbReference type="ARBA" id="ARBA00022679"/>
    </source>
</evidence>
<dbReference type="PANTHER" id="PTHR42853:SF3">
    <property type="entry name" value="ACETYL-COENZYME A CARBOXYLASE CARBOXYL TRANSFERASE SUBUNIT ALPHA, CHLOROPLASTIC"/>
    <property type="match status" value="1"/>
</dbReference>
<evidence type="ECO:0000256" key="6">
    <source>
        <dbReference type="ARBA" id="ARBA00022840"/>
    </source>
</evidence>
<dbReference type="EMBL" id="AP025225">
    <property type="protein sequence ID" value="BDB96334.1"/>
    <property type="molecule type" value="Genomic_DNA"/>
</dbReference>
<evidence type="ECO:0000259" key="11">
    <source>
        <dbReference type="PROSITE" id="PS50989"/>
    </source>
</evidence>
<evidence type="ECO:0000256" key="8">
    <source>
        <dbReference type="ARBA" id="ARBA00023160"/>
    </source>
</evidence>
<dbReference type="Proteomes" id="UP001320209">
    <property type="component" value="Chromosome"/>
</dbReference>
<comment type="catalytic activity">
    <reaction evidence="9 10">
        <text>N(6)-carboxybiotinyl-L-lysyl-[protein] + acetyl-CoA = N(6)-biotinyl-L-lysyl-[protein] + malonyl-CoA</text>
        <dbReference type="Rhea" id="RHEA:54728"/>
        <dbReference type="Rhea" id="RHEA-COMP:10505"/>
        <dbReference type="Rhea" id="RHEA-COMP:10506"/>
        <dbReference type="ChEBI" id="CHEBI:57288"/>
        <dbReference type="ChEBI" id="CHEBI:57384"/>
        <dbReference type="ChEBI" id="CHEBI:83144"/>
        <dbReference type="ChEBI" id="CHEBI:83145"/>
        <dbReference type="EC" id="2.1.3.15"/>
    </reaction>
</comment>
<organism evidence="12 13">
    <name type="scientific">Candidatus Hydrogenosomobacter endosymbioticus</name>
    <dbReference type="NCBI Taxonomy" id="2558174"/>
    <lineage>
        <taxon>Bacteria</taxon>
        <taxon>Pseudomonadati</taxon>
        <taxon>Pseudomonadota</taxon>
        <taxon>Alphaproteobacteria</taxon>
        <taxon>Holosporales</taxon>
        <taxon>Holosporaceae</taxon>
        <taxon>Candidatus Hydrogenosomobacter</taxon>
    </lineage>
</organism>
<evidence type="ECO:0000256" key="4">
    <source>
        <dbReference type="ARBA" id="ARBA00022741"/>
    </source>
</evidence>
<dbReference type="SUPFAM" id="SSF52096">
    <property type="entry name" value="ClpP/crotonase"/>
    <property type="match status" value="1"/>
</dbReference>
<dbReference type="InterPro" id="IPR001095">
    <property type="entry name" value="Acetyl_CoA_COase_a_su"/>
</dbReference>
<keyword evidence="3 10" id="KW-0808">Transferase</keyword>
<keyword evidence="5 10" id="KW-0276">Fatty acid metabolism</keyword>
<comment type="pathway">
    <text evidence="1 10">Lipid metabolism; malonyl-CoA biosynthesis; malonyl-CoA from acetyl-CoA: step 1/1.</text>
</comment>
<reference evidence="12" key="1">
    <citation type="submission" date="2021-10" db="EMBL/GenBank/DDBJ databases">
        <title>Genome Sequence of The Candidatus Hydrogeosomobacter endosymbioticus, an Intracellular Bacterial Symbiont of the Anaerobic Ciliate GW7.</title>
        <authorList>
            <person name="Shiohama Y."/>
            <person name="Shinzato N."/>
        </authorList>
    </citation>
    <scope>NUCLEOTIDE SEQUENCE [LARGE SCALE GENOMIC DNA]</scope>
    <source>
        <strain evidence="12">200920</strain>
    </source>
</reference>
<dbReference type="RefSeq" id="WP_236864619.1">
    <property type="nucleotide sequence ID" value="NZ_AP025225.1"/>
</dbReference>
<keyword evidence="13" id="KW-1185">Reference proteome</keyword>
<keyword evidence="2 10" id="KW-0444">Lipid biosynthesis</keyword>
<dbReference type="PANTHER" id="PTHR42853">
    <property type="entry name" value="ACETYL-COENZYME A CARBOXYLASE CARBOXYL TRANSFERASE SUBUNIT ALPHA"/>
    <property type="match status" value="1"/>
</dbReference>
<dbReference type="Gene3D" id="3.90.226.10">
    <property type="entry name" value="2-enoyl-CoA Hydratase, Chain A, domain 1"/>
    <property type="match status" value="1"/>
</dbReference>
<keyword evidence="10" id="KW-0963">Cytoplasm</keyword>
<evidence type="ECO:0000256" key="9">
    <source>
        <dbReference type="ARBA" id="ARBA00049152"/>
    </source>
</evidence>
<keyword evidence="4 10" id="KW-0547">Nucleotide-binding</keyword>
<name>A0ABN6L349_9PROT</name>
<evidence type="ECO:0000256" key="10">
    <source>
        <dbReference type="HAMAP-Rule" id="MF_00823"/>
    </source>
</evidence>
<sequence length="317" mass="35023">MFLDFELPVIELEEKIKGLKAIHGIDDLKIQDEIARLEKKATAMLKSIYSKLSPWQKVLVARHQMRPRASDYISRIFQQFVHLAGDRKFGEDRAIVSGIAKLYGRSVLVIGHEKGSDMNSRIAHNFGMAHPEGYRKVVRLMDLADKFRLPVVSFVDTPGAYAGTGAEERGQFEAIASCIEKSLSVSVPVISIVIGEGGSGGAIALACANYVIMLEHSVYSVISPEGCASILWRTADRKEEAASAQKLTAQDLLHLRVIDCIVPEPLGGAHRNQIAVIDSVSDMIKRKLADMLLVSDVRQHRVERFCRIGKCIDAMGR</sequence>
<evidence type="ECO:0000256" key="5">
    <source>
        <dbReference type="ARBA" id="ARBA00022832"/>
    </source>
</evidence>
<gene>
    <name evidence="10 12" type="primary">accA</name>
    <name evidence="12" type="ORF">HYD_4670</name>
</gene>
<evidence type="ECO:0000256" key="2">
    <source>
        <dbReference type="ARBA" id="ARBA00022516"/>
    </source>
</evidence>
<comment type="subcellular location">
    <subcellularLocation>
        <location evidence="10">Cytoplasm</location>
    </subcellularLocation>
</comment>
<dbReference type="NCBIfam" id="NF004344">
    <property type="entry name" value="PRK05724.1"/>
    <property type="match status" value="1"/>
</dbReference>
<dbReference type="InterPro" id="IPR029045">
    <property type="entry name" value="ClpP/crotonase-like_dom_sf"/>
</dbReference>
<evidence type="ECO:0000256" key="7">
    <source>
        <dbReference type="ARBA" id="ARBA00023098"/>
    </source>
</evidence>
<accession>A0ABN6L349</accession>
<evidence type="ECO:0000313" key="13">
    <source>
        <dbReference type="Proteomes" id="UP001320209"/>
    </source>
</evidence>
<evidence type="ECO:0000313" key="12">
    <source>
        <dbReference type="EMBL" id="BDB96334.1"/>
    </source>
</evidence>
<dbReference type="InterPro" id="IPR011763">
    <property type="entry name" value="COA_CT_C"/>
</dbReference>
<dbReference type="Pfam" id="PF03255">
    <property type="entry name" value="ACCA"/>
    <property type="match status" value="1"/>
</dbReference>
<dbReference type="HAMAP" id="MF_00823">
    <property type="entry name" value="AcetylCoA_CT_alpha"/>
    <property type="match status" value="1"/>
</dbReference>